<comment type="function">
    <text evidence="10">Ubiquitin-protein ligase that probably functions as an E3 ligase in conjunction with specific E1 and E2 ligases. May also function as an E4 ligase mediating the assembly of polyubiquitin chains on substrates ubiquitinated by another E3 ubiquitin ligase. Mediates 'Lys-48'-linked polyubiquitination of substrates.</text>
</comment>
<dbReference type="UniPathway" id="UPA00143"/>
<keyword evidence="7" id="KW-0808">Transferase</keyword>
<dbReference type="GO" id="GO:0006511">
    <property type="term" value="P:ubiquitin-dependent protein catabolic process"/>
    <property type="evidence" value="ECO:0007669"/>
    <property type="project" value="InterPro"/>
</dbReference>
<dbReference type="GO" id="GO:0000151">
    <property type="term" value="C:ubiquitin ligase complex"/>
    <property type="evidence" value="ECO:0007669"/>
    <property type="project" value="InterPro"/>
</dbReference>
<dbReference type="OrthoDB" id="20295at2759"/>
<dbReference type="GO" id="GO:0034450">
    <property type="term" value="F:ubiquitin-ubiquitin ligase activity"/>
    <property type="evidence" value="ECO:0007669"/>
    <property type="project" value="InterPro"/>
</dbReference>
<dbReference type="EMBL" id="LR903349">
    <property type="protein sequence ID" value="CAD7251791.1"/>
    <property type="molecule type" value="Genomic_DNA"/>
</dbReference>
<reference evidence="13" key="1">
    <citation type="submission" date="2020-11" db="EMBL/GenBank/DDBJ databases">
        <authorList>
            <person name="Tran Van P."/>
        </authorList>
    </citation>
    <scope>NUCLEOTIDE SEQUENCE</scope>
</reference>
<dbReference type="PANTHER" id="PTHR13931:SF16">
    <property type="entry name" value="UBIQUITIN CONJUGATION FACTOR E4 A"/>
    <property type="match status" value="1"/>
</dbReference>
<dbReference type="EC" id="2.3.2.27" evidence="5"/>
<name>A0A7R9FQY5_9CRUS</name>
<keyword evidence="9" id="KW-0007">Acetylation</keyword>
<dbReference type="PANTHER" id="PTHR13931">
    <property type="entry name" value="UBIQUITINATION FACTOR E4"/>
    <property type="match status" value="1"/>
</dbReference>
<keyword evidence="6" id="KW-0963">Cytoplasm</keyword>
<dbReference type="SUPFAM" id="SSF57850">
    <property type="entry name" value="RING/U-box"/>
    <property type="match status" value="1"/>
</dbReference>
<evidence type="ECO:0000256" key="3">
    <source>
        <dbReference type="ARBA" id="ARBA00004906"/>
    </source>
</evidence>
<dbReference type="SMART" id="SM00504">
    <property type="entry name" value="Ubox"/>
    <property type="match status" value="1"/>
</dbReference>
<evidence type="ECO:0000256" key="1">
    <source>
        <dbReference type="ARBA" id="ARBA00000900"/>
    </source>
</evidence>
<sequence>MSGGPENPFKALFGSEAGLQEFLVNRRREETDHPDTDESRLIKETFRFAAKVRDGDPEGLLLLEDFETMAPDGVLSLTVAEQMLTEKLLLDDPQNNGSSRAQNEDRPVIYLFESFCRCLAFSQCPGQKDEVCQVIARHLLTCFRQPDLFPRATDLPDQLYHHVLTHANSGAVLKFIQFVVGETADAEEVDMVFRSGLDRLKEEARNCSISGISTQVLHVLDIYTTNESLGEALMRHNEVREEDRDNGAAYVDTVFGQLLSLSPLPRNEIGKYEFFTNPSRESIQAHRDTESSLHSALNHLHKQVHEVFLRLLKLSSTTRSRLLVWLADCLHANRSRSKLAYSMRLGLRVASDGFVLNLGAVLLLLCEPFAGNPPNPKMQKVSPYYWKACGTAQGLATRGVHYRYESTDTTLVPPIDEHQTDLQRLFEGLSFNFPTECFFLTHRALDIGFRAVGGRYLEVNQSLGRLQRLHADTVAQAGASSSAAQSIQENLEGGMTRYLSMKAVLFEPRSLSCLVEFCASTGTWLAQLGTESPAAFASDQREIHTISFPLPSEPSPSLQAVPEFLAENVIETLILLRRFSAGTLDEHLPLLPHFMTFILVFIGSAVRMKNPHLRAKMAECLESLLPSSEGKSLMSREFLWTKHKHVTAIAPNLLRVFVSIEVAETGATGTGQGEAVAFEQKFNYRRPMYIIMDWLWQHQVHKKVFEELAEEALKNMEGVNPPLFLRFLNLLMNDAIFLLDDALGYMSRLKTLQAERDSGAWTSLPARQRQEQENNFFHLGMLARFHNVLGKETIHTMELLAQSPTVRRMLVHEMLRERIASMLNHFLLHLVGPKKKEFKVKDLEEYQFQPKTIVVDICRIYIHLSHSPELCAAVSQDRRSYSCQLFPQAIDVLERIGRHDLVEPLLRVKQNVESSVYGRQEEEELASEAPEEFLDPIMSTLMRDPVILPTSGVTVDRHTIARHLLSDQKDPFNRMPLTMDKVEPNEALREAIRTWLEARTHRKPDTESSSM</sequence>
<evidence type="ECO:0000256" key="7">
    <source>
        <dbReference type="ARBA" id="ARBA00022679"/>
    </source>
</evidence>
<comment type="subcellular location">
    <subcellularLocation>
        <location evidence="2">Cytoplasm</location>
    </subcellularLocation>
</comment>
<dbReference type="InterPro" id="IPR013083">
    <property type="entry name" value="Znf_RING/FYVE/PHD"/>
</dbReference>
<dbReference type="PROSITE" id="PS51698">
    <property type="entry name" value="U_BOX"/>
    <property type="match status" value="1"/>
</dbReference>
<comment type="pathway">
    <text evidence="3">Protein modification; protein ubiquitination.</text>
</comment>
<protein>
    <recommendedName>
        <fullName evidence="11">Ubiquitin conjugation factor E4 A</fullName>
        <ecNumber evidence="5">2.3.2.27</ecNumber>
    </recommendedName>
</protein>
<evidence type="ECO:0000256" key="11">
    <source>
        <dbReference type="ARBA" id="ARBA00040077"/>
    </source>
</evidence>
<evidence type="ECO:0000256" key="2">
    <source>
        <dbReference type="ARBA" id="ARBA00004496"/>
    </source>
</evidence>
<evidence type="ECO:0000256" key="6">
    <source>
        <dbReference type="ARBA" id="ARBA00022490"/>
    </source>
</evidence>
<dbReference type="CDD" id="cd16657">
    <property type="entry name" value="RING-Ubox_UBE4A"/>
    <property type="match status" value="1"/>
</dbReference>
<evidence type="ECO:0000256" key="4">
    <source>
        <dbReference type="ARBA" id="ARBA00007434"/>
    </source>
</evidence>
<dbReference type="InterPro" id="IPR003613">
    <property type="entry name" value="Ubox_domain"/>
</dbReference>
<evidence type="ECO:0000256" key="8">
    <source>
        <dbReference type="ARBA" id="ARBA00022786"/>
    </source>
</evidence>
<accession>A0A7R9FQY5</accession>
<comment type="similarity">
    <text evidence="4">Belongs to the ubiquitin conjugation factor E4 family.</text>
</comment>
<evidence type="ECO:0000259" key="12">
    <source>
        <dbReference type="PROSITE" id="PS51698"/>
    </source>
</evidence>
<dbReference type="GO" id="GO:0000209">
    <property type="term" value="P:protein polyubiquitination"/>
    <property type="evidence" value="ECO:0007669"/>
    <property type="project" value="TreeGrafter"/>
</dbReference>
<dbReference type="InterPro" id="IPR045132">
    <property type="entry name" value="UBE4"/>
</dbReference>
<dbReference type="EMBL" id="CAJPEV010003832">
    <property type="protein sequence ID" value="CAG0900624.1"/>
    <property type="molecule type" value="Genomic_DNA"/>
</dbReference>
<dbReference type="Proteomes" id="UP000677054">
    <property type="component" value="Unassembled WGS sequence"/>
</dbReference>
<feature type="domain" description="U-box" evidence="12">
    <location>
        <begin position="928"/>
        <end position="1002"/>
    </location>
</feature>
<evidence type="ECO:0000313" key="14">
    <source>
        <dbReference type="Proteomes" id="UP000677054"/>
    </source>
</evidence>
<evidence type="ECO:0000256" key="5">
    <source>
        <dbReference type="ARBA" id="ARBA00012483"/>
    </source>
</evidence>
<dbReference type="FunFam" id="3.30.40.10:FF:000055">
    <property type="entry name" value="Ubiquitin conjugation factor e4 a"/>
    <property type="match status" value="1"/>
</dbReference>
<dbReference type="AlphaFoldDB" id="A0A7R9FQY5"/>
<evidence type="ECO:0000256" key="9">
    <source>
        <dbReference type="ARBA" id="ARBA00022990"/>
    </source>
</evidence>
<comment type="catalytic activity">
    <reaction evidence="1">
        <text>S-ubiquitinyl-[E2 ubiquitin-conjugating enzyme]-L-cysteine + [acceptor protein]-L-lysine = [E2 ubiquitin-conjugating enzyme]-L-cysteine + N(6)-ubiquitinyl-[acceptor protein]-L-lysine.</text>
        <dbReference type="EC" id="2.3.2.27"/>
    </reaction>
</comment>
<evidence type="ECO:0000313" key="13">
    <source>
        <dbReference type="EMBL" id="CAD7251791.1"/>
    </source>
</evidence>
<dbReference type="Gene3D" id="3.30.40.10">
    <property type="entry name" value="Zinc/RING finger domain, C3HC4 (zinc finger)"/>
    <property type="match status" value="1"/>
</dbReference>
<dbReference type="InterPro" id="IPR019474">
    <property type="entry name" value="Ub_conjug_fac_E4_core"/>
</dbReference>
<evidence type="ECO:0000256" key="10">
    <source>
        <dbReference type="ARBA" id="ARBA00037624"/>
    </source>
</evidence>
<keyword evidence="8" id="KW-0833">Ubl conjugation pathway</keyword>
<proteinExistence type="inferred from homology"/>
<dbReference type="Pfam" id="PF10408">
    <property type="entry name" value="Ufd2P_core"/>
    <property type="match status" value="1"/>
</dbReference>
<dbReference type="GO" id="GO:0005634">
    <property type="term" value="C:nucleus"/>
    <property type="evidence" value="ECO:0007669"/>
    <property type="project" value="TreeGrafter"/>
</dbReference>
<gene>
    <name evidence="13" type="ORF">DSTB1V02_LOCUS11553</name>
</gene>
<dbReference type="Pfam" id="PF04564">
    <property type="entry name" value="U-box"/>
    <property type="match status" value="1"/>
</dbReference>
<dbReference type="GO" id="GO:0036503">
    <property type="term" value="P:ERAD pathway"/>
    <property type="evidence" value="ECO:0007669"/>
    <property type="project" value="InterPro"/>
</dbReference>
<keyword evidence="14" id="KW-1185">Reference proteome</keyword>
<organism evidence="13">
    <name type="scientific">Darwinula stevensoni</name>
    <dbReference type="NCBI Taxonomy" id="69355"/>
    <lineage>
        <taxon>Eukaryota</taxon>
        <taxon>Metazoa</taxon>
        <taxon>Ecdysozoa</taxon>
        <taxon>Arthropoda</taxon>
        <taxon>Crustacea</taxon>
        <taxon>Oligostraca</taxon>
        <taxon>Ostracoda</taxon>
        <taxon>Podocopa</taxon>
        <taxon>Podocopida</taxon>
        <taxon>Darwinulocopina</taxon>
        <taxon>Darwinuloidea</taxon>
        <taxon>Darwinulidae</taxon>
        <taxon>Darwinula</taxon>
    </lineage>
</organism>
<dbReference type="GO" id="GO:0005737">
    <property type="term" value="C:cytoplasm"/>
    <property type="evidence" value="ECO:0007669"/>
    <property type="project" value="UniProtKB-SubCell"/>
</dbReference>